<dbReference type="PANTHER" id="PTHR11877:SF46">
    <property type="entry name" value="TYPE III POLYKETIDE SYNTHASE A"/>
    <property type="match status" value="1"/>
</dbReference>
<dbReference type="InterPro" id="IPR001099">
    <property type="entry name" value="Chalcone/stilbene_synt_N"/>
</dbReference>
<keyword evidence="2 6" id="KW-0808">Transferase</keyword>
<dbReference type="OrthoDB" id="9786288at2"/>
<dbReference type="KEGG" id="lcre:Pla8534_16010"/>
<sequence length="361" mass="38552">MSIVIAGIGLATPPLSIAQRDAADAAKTFVYGRESEVALLPALYRMTMVKRRSSVLLEPPDEQTYRQSFYPPAQSIEDRGPTTAERMKRYAVEAPPLALHAANRALAAAELSVDRVTHLVTVSCTGFSSPGVEFELIRQLGLQPTVARANIGFMGCHGVLNGLRVARAFATEPQAQVLLCSVELCSLHYHYGWDSEKVVANALFGDGAAAAVIAPGEVATNRWRMTSFQSLVLPDSNNEMSWNVGDHGFDMTLSPRVPSLVEEHLRPGLQRWLGEHGLSIEQVGSWAIHPGGPRVVSGVAAALGLEKPAAAISLEVLAEHGNMSSATVLFVIQRLQEANAALPCVALAFGPGLVAEAALFT</sequence>
<dbReference type="Pfam" id="PF00195">
    <property type="entry name" value="Chal_sti_synt_N"/>
    <property type="match status" value="1"/>
</dbReference>
<dbReference type="Gene3D" id="3.40.47.10">
    <property type="match status" value="2"/>
</dbReference>
<comment type="similarity">
    <text evidence="1">Belongs to the thiolase-like superfamily. Chalcone/stilbene synthases family.</text>
</comment>
<accession>A0A518DPQ9</accession>
<gene>
    <name evidence="6" type="ORF">Pla8534_16010</name>
</gene>
<organism evidence="6 7">
    <name type="scientific">Lignipirellula cremea</name>
    <dbReference type="NCBI Taxonomy" id="2528010"/>
    <lineage>
        <taxon>Bacteria</taxon>
        <taxon>Pseudomonadati</taxon>
        <taxon>Planctomycetota</taxon>
        <taxon>Planctomycetia</taxon>
        <taxon>Pirellulales</taxon>
        <taxon>Pirellulaceae</taxon>
        <taxon>Lignipirellula</taxon>
    </lineage>
</organism>
<dbReference type="Pfam" id="PF02797">
    <property type="entry name" value="Chal_sti_synt_C"/>
    <property type="match status" value="1"/>
</dbReference>
<feature type="domain" description="Chalcone/stilbene synthase N-terminal" evidence="4">
    <location>
        <begin position="7"/>
        <end position="214"/>
    </location>
</feature>
<keyword evidence="7" id="KW-1185">Reference proteome</keyword>
<dbReference type="AlphaFoldDB" id="A0A518DPQ9"/>
<proteinExistence type="inferred from homology"/>
<dbReference type="InterPro" id="IPR012328">
    <property type="entry name" value="Chalcone/stilbene_synt_C"/>
</dbReference>
<dbReference type="GO" id="GO:0016747">
    <property type="term" value="F:acyltransferase activity, transferring groups other than amino-acyl groups"/>
    <property type="evidence" value="ECO:0007669"/>
    <property type="project" value="InterPro"/>
</dbReference>
<dbReference type="SUPFAM" id="SSF53901">
    <property type="entry name" value="Thiolase-like"/>
    <property type="match status" value="2"/>
</dbReference>
<evidence type="ECO:0000256" key="2">
    <source>
        <dbReference type="ARBA" id="ARBA00022679"/>
    </source>
</evidence>
<protein>
    <submittedName>
        <fullName evidence="6">Alpha-pyrone synthesis polyketide synthase-like Pks18</fullName>
        <ecNumber evidence="6">2.3.1.-</ecNumber>
    </submittedName>
</protein>
<dbReference type="RefSeq" id="WP_145051156.1">
    <property type="nucleotide sequence ID" value="NZ_CP036433.1"/>
</dbReference>
<dbReference type="CDD" id="cd00831">
    <property type="entry name" value="CHS_like"/>
    <property type="match status" value="1"/>
</dbReference>
<dbReference type="PANTHER" id="PTHR11877">
    <property type="entry name" value="HYDROXYMETHYLGLUTARYL-COA SYNTHASE"/>
    <property type="match status" value="1"/>
</dbReference>
<evidence type="ECO:0000313" key="6">
    <source>
        <dbReference type="EMBL" id="QDU93818.1"/>
    </source>
</evidence>
<reference evidence="6 7" key="1">
    <citation type="submission" date="2019-02" db="EMBL/GenBank/DDBJ databases">
        <title>Deep-cultivation of Planctomycetes and their phenomic and genomic characterization uncovers novel biology.</title>
        <authorList>
            <person name="Wiegand S."/>
            <person name="Jogler M."/>
            <person name="Boedeker C."/>
            <person name="Pinto D."/>
            <person name="Vollmers J."/>
            <person name="Rivas-Marin E."/>
            <person name="Kohn T."/>
            <person name="Peeters S.H."/>
            <person name="Heuer A."/>
            <person name="Rast P."/>
            <person name="Oberbeckmann S."/>
            <person name="Bunk B."/>
            <person name="Jeske O."/>
            <person name="Meyerdierks A."/>
            <person name="Storesund J.E."/>
            <person name="Kallscheuer N."/>
            <person name="Luecker S."/>
            <person name="Lage O.M."/>
            <person name="Pohl T."/>
            <person name="Merkel B.J."/>
            <person name="Hornburger P."/>
            <person name="Mueller R.-W."/>
            <person name="Bruemmer F."/>
            <person name="Labrenz M."/>
            <person name="Spormann A.M."/>
            <person name="Op den Camp H."/>
            <person name="Overmann J."/>
            <person name="Amann R."/>
            <person name="Jetten M.S.M."/>
            <person name="Mascher T."/>
            <person name="Medema M.H."/>
            <person name="Devos D.P."/>
            <person name="Kaster A.-K."/>
            <person name="Ovreas L."/>
            <person name="Rohde M."/>
            <person name="Galperin M.Y."/>
            <person name="Jogler C."/>
        </authorList>
    </citation>
    <scope>NUCLEOTIDE SEQUENCE [LARGE SCALE GENOMIC DNA]</scope>
    <source>
        <strain evidence="6 7">Pla85_3_4</strain>
    </source>
</reference>
<dbReference type="PIRSF" id="PIRSF000451">
    <property type="entry name" value="PKS_III"/>
    <property type="match status" value="1"/>
</dbReference>
<name>A0A518DPQ9_9BACT</name>
<feature type="active site" description="Acyl-thioester intermediate" evidence="3">
    <location>
        <position position="156"/>
    </location>
</feature>
<feature type="domain" description="Chalcone/stilbene synthase C-terminal" evidence="5">
    <location>
        <begin position="231"/>
        <end position="359"/>
    </location>
</feature>
<dbReference type="EC" id="2.3.1.-" evidence="6"/>
<evidence type="ECO:0000313" key="7">
    <source>
        <dbReference type="Proteomes" id="UP000317648"/>
    </source>
</evidence>
<evidence type="ECO:0000256" key="1">
    <source>
        <dbReference type="ARBA" id="ARBA00005531"/>
    </source>
</evidence>
<dbReference type="InterPro" id="IPR016039">
    <property type="entry name" value="Thiolase-like"/>
</dbReference>
<dbReference type="Proteomes" id="UP000317648">
    <property type="component" value="Chromosome"/>
</dbReference>
<dbReference type="EMBL" id="CP036433">
    <property type="protein sequence ID" value="QDU93818.1"/>
    <property type="molecule type" value="Genomic_DNA"/>
</dbReference>
<evidence type="ECO:0000256" key="3">
    <source>
        <dbReference type="PIRSR" id="PIRSR000451-1"/>
    </source>
</evidence>
<keyword evidence="6" id="KW-0012">Acyltransferase</keyword>
<evidence type="ECO:0000259" key="4">
    <source>
        <dbReference type="Pfam" id="PF00195"/>
    </source>
</evidence>
<dbReference type="GO" id="GO:0030639">
    <property type="term" value="P:polyketide biosynthetic process"/>
    <property type="evidence" value="ECO:0007669"/>
    <property type="project" value="TreeGrafter"/>
</dbReference>
<dbReference type="InterPro" id="IPR011141">
    <property type="entry name" value="Polyketide_synthase_type-III"/>
</dbReference>
<evidence type="ECO:0000259" key="5">
    <source>
        <dbReference type="Pfam" id="PF02797"/>
    </source>
</evidence>